<protein>
    <submittedName>
        <fullName evidence="1">Uncharacterized protein</fullName>
    </submittedName>
</protein>
<sequence length="101" mass="11264">MLFGKGQDAGCVLFCVGRGVDKLPDFFRLPLQNGGAVALSVFTQQIIHRTGATAAPSRVKLNDHRLHPFPARHAAAARVRHLWPSARRRPARGRARCHHRR</sequence>
<keyword evidence="1" id="KW-0614">Plasmid</keyword>
<geneLocation type="plasmid" evidence="1">
    <name>pHL1</name>
</geneLocation>
<name>B5ANH1_ECOLX</name>
<accession>B5ANH1</accession>
<dbReference type="AlphaFoldDB" id="B5ANH1"/>
<dbReference type="EMBL" id="EU863203">
    <property type="protein sequence ID" value="ACF98327.1"/>
    <property type="molecule type" value="Genomic_DNA"/>
</dbReference>
<proteinExistence type="predicted"/>
<organism evidence="1">
    <name type="scientific">Escherichia coli</name>
    <dbReference type="NCBI Taxonomy" id="562"/>
    <lineage>
        <taxon>Bacteria</taxon>
        <taxon>Pseudomonadati</taxon>
        <taxon>Pseudomonadota</taxon>
        <taxon>Gammaproteobacteria</taxon>
        <taxon>Enterobacterales</taxon>
        <taxon>Enterobacteriaceae</taxon>
        <taxon>Escherichia</taxon>
    </lineage>
</organism>
<evidence type="ECO:0000313" key="1">
    <source>
        <dbReference type="EMBL" id="ACF98327.1"/>
    </source>
</evidence>
<reference evidence="1" key="1">
    <citation type="submission" date="2008-07" db="EMBL/GenBank/DDBJ databases">
        <title>Cloning and characterization of the Escherichia coli 1524 plasmid encoded type II restriction/modification system, Eco1524I.</title>
        <authorList>
            <person name="Lazim H."/>
            <person name="Mankai H."/>
            <person name="Limam F."/>
        </authorList>
    </citation>
    <scope>NUCLEOTIDE SEQUENCE</scope>
    <source>
        <strain evidence="1">1524a</strain>
        <plasmid evidence="1">pHL1</plasmid>
    </source>
</reference>